<evidence type="ECO:0000256" key="4">
    <source>
        <dbReference type="SAM" id="MobiDB-lite"/>
    </source>
</evidence>
<sequence>MEAAPTAPAEEASVGVTLLPPPMEAAPTAPAEEASVGVTLLPPPMEAAPTAPAEEASVGVTLLPPPMEAAPTPTAPAEEASVGVTLLPPPMEAAPTAPAEEAPVGVEGDLESLLEDSRTPEGRSRLAAIPSLLPSLLLLTTRQPHLRLLRNLLAGEDSPHLEPFLRLGGPQRISSLIEASSSDPELLRAALQVLANLFLSLSSSSLWAPPPLSPSLLLSLSRVHHSRVLDPLCMLLYNSSSLDLSDPATSLPVLAELIATASTVGYQEEWFEWLLVRICVEELHFHPLFRKLRLPEQAFLLRILSKTLTLRSEEVAMTDGFALAVLEVARQAYTAAAAAAAGVGSGCGSALPTRWPATDVLGYSLMILRDVCAWEDPDLGTEAHPVDSLLSSDLLDFMLTAIGELGPPSIIRKCGPSASAGPAKACPYEGFRRDVVSVIANCLHRRKRAQDEVRKRNGIFLLMQQCVVDDDNPFLREWGLLAIRNLLEGNAENQREVSELQLQGPVDTSEITKLGLKVEVDEKSGRAKLVNIS</sequence>
<protein>
    <recommendedName>
        <fullName evidence="5">Ataxin-10 domain-containing protein</fullName>
    </recommendedName>
</protein>
<dbReference type="InterPro" id="IPR051374">
    <property type="entry name" value="Ataxin-10/CTR86_families"/>
</dbReference>
<dbReference type="PROSITE" id="PS50176">
    <property type="entry name" value="ARM_REPEAT"/>
    <property type="match status" value="1"/>
</dbReference>
<feature type="region of interest" description="Disordered" evidence="4">
    <location>
        <begin position="1"/>
        <end position="34"/>
    </location>
</feature>
<feature type="compositionally biased region" description="Low complexity" evidence="4">
    <location>
        <begin position="25"/>
        <end position="34"/>
    </location>
</feature>
<dbReference type="PANTHER" id="PTHR13255:SF0">
    <property type="entry name" value="ATAXIN-10"/>
    <property type="match status" value="1"/>
</dbReference>
<dbReference type="Gene3D" id="1.25.10.10">
    <property type="entry name" value="Leucine-rich Repeat Variant"/>
    <property type="match status" value="1"/>
</dbReference>
<dbReference type="InterPro" id="IPR011989">
    <property type="entry name" value="ARM-like"/>
</dbReference>
<gene>
    <name evidence="6" type="ORF">M6B38_367120</name>
</gene>
<dbReference type="InterPro" id="IPR019156">
    <property type="entry name" value="Ataxin-10_domain"/>
</dbReference>
<evidence type="ECO:0000259" key="5">
    <source>
        <dbReference type="Pfam" id="PF09759"/>
    </source>
</evidence>
<accession>A0AAX6GGH8</accession>
<feature type="repeat" description="ARM" evidence="3">
    <location>
        <begin position="168"/>
        <end position="197"/>
    </location>
</feature>
<dbReference type="GO" id="GO:0051301">
    <property type="term" value="P:cell division"/>
    <property type="evidence" value="ECO:0007669"/>
    <property type="project" value="UniProtKB-KW"/>
</dbReference>
<keyword evidence="7" id="KW-1185">Reference proteome</keyword>
<evidence type="ECO:0000256" key="2">
    <source>
        <dbReference type="ARBA" id="ARBA00023306"/>
    </source>
</evidence>
<dbReference type="SUPFAM" id="SSF48371">
    <property type="entry name" value="ARM repeat"/>
    <property type="match status" value="1"/>
</dbReference>
<name>A0AAX6GGH8_IRIPA</name>
<reference evidence="6" key="2">
    <citation type="submission" date="2023-04" db="EMBL/GenBank/DDBJ databases">
        <authorList>
            <person name="Bruccoleri R.E."/>
            <person name="Oakeley E.J."/>
            <person name="Faust A.-M."/>
            <person name="Dessus-Babus S."/>
            <person name="Altorfer M."/>
            <person name="Burckhardt D."/>
            <person name="Oertli M."/>
            <person name="Naumann U."/>
            <person name="Petersen F."/>
            <person name="Wong J."/>
        </authorList>
    </citation>
    <scope>NUCLEOTIDE SEQUENCE</scope>
    <source>
        <strain evidence="6">GSM-AAB239-AS_SAM_17_03QT</strain>
        <tissue evidence="6">Leaf</tissue>
    </source>
</reference>
<feature type="domain" description="Ataxin-10" evidence="5">
    <location>
        <begin position="431"/>
        <end position="529"/>
    </location>
</feature>
<keyword evidence="2" id="KW-0131">Cell cycle</keyword>
<evidence type="ECO:0000313" key="7">
    <source>
        <dbReference type="Proteomes" id="UP001140949"/>
    </source>
</evidence>
<dbReference type="Proteomes" id="UP001140949">
    <property type="component" value="Unassembled WGS sequence"/>
</dbReference>
<evidence type="ECO:0000256" key="1">
    <source>
        <dbReference type="ARBA" id="ARBA00022618"/>
    </source>
</evidence>
<dbReference type="AlphaFoldDB" id="A0AAX6GGH8"/>
<comment type="caution">
    <text evidence="6">The sequence shown here is derived from an EMBL/GenBank/DDBJ whole genome shotgun (WGS) entry which is preliminary data.</text>
</comment>
<dbReference type="GO" id="GO:0005829">
    <property type="term" value="C:cytosol"/>
    <property type="evidence" value="ECO:0007669"/>
    <property type="project" value="TreeGrafter"/>
</dbReference>
<dbReference type="EMBL" id="JANAVB010020000">
    <property type="protein sequence ID" value="KAJ6827652.1"/>
    <property type="molecule type" value="Genomic_DNA"/>
</dbReference>
<proteinExistence type="predicted"/>
<organism evidence="6 7">
    <name type="scientific">Iris pallida</name>
    <name type="common">Sweet iris</name>
    <dbReference type="NCBI Taxonomy" id="29817"/>
    <lineage>
        <taxon>Eukaryota</taxon>
        <taxon>Viridiplantae</taxon>
        <taxon>Streptophyta</taxon>
        <taxon>Embryophyta</taxon>
        <taxon>Tracheophyta</taxon>
        <taxon>Spermatophyta</taxon>
        <taxon>Magnoliopsida</taxon>
        <taxon>Liliopsida</taxon>
        <taxon>Asparagales</taxon>
        <taxon>Iridaceae</taxon>
        <taxon>Iridoideae</taxon>
        <taxon>Irideae</taxon>
        <taxon>Iris</taxon>
    </lineage>
</organism>
<dbReference type="PANTHER" id="PTHR13255">
    <property type="entry name" value="ATAXIN-10"/>
    <property type="match status" value="1"/>
</dbReference>
<keyword evidence="1" id="KW-0132">Cell division</keyword>
<evidence type="ECO:0000256" key="3">
    <source>
        <dbReference type="PROSITE-ProRule" id="PRU00259"/>
    </source>
</evidence>
<evidence type="ECO:0000313" key="6">
    <source>
        <dbReference type="EMBL" id="KAJ6827652.1"/>
    </source>
</evidence>
<dbReference type="InterPro" id="IPR000225">
    <property type="entry name" value="Armadillo"/>
</dbReference>
<reference evidence="6" key="1">
    <citation type="journal article" date="2023" name="GigaByte">
        <title>Genome assembly of the bearded iris, Iris pallida Lam.</title>
        <authorList>
            <person name="Bruccoleri R.E."/>
            <person name="Oakeley E.J."/>
            <person name="Faust A.M.E."/>
            <person name="Altorfer M."/>
            <person name="Dessus-Babus S."/>
            <person name="Burckhardt D."/>
            <person name="Oertli M."/>
            <person name="Naumann U."/>
            <person name="Petersen F."/>
            <person name="Wong J."/>
        </authorList>
    </citation>
    <scope>NUCLEOTIDE SEQUENCE</scope>
    <source>
        <strain evidence="6">GSM-AAB239-AS_SAM_17_03QT</strain>
    </source>
</reference>
<feature type="compositionally biased region" description="Low complexity" evidence="4">
    <location>
        <begin position="1"/>
        <end position="12"/>
    </location>
</feature>
<dbReference type="Pfam" id="PF09759">
    <property type="entry name" value="Atx10homo_assoc"/>
    <property type="match status" value="1"/>
</dbReference>
<dbReference type="InterPro" id="IPR016024">
    <property type="entry name" value="ARM-type_fold"/>
</dbReference>